<protein>
    <submittedName>
        <fullName evidence="1">Uncharacterized protein</fullName>
    </submittedName>
</protein>
<dbReference type="Proteomes" id="UP000008022">
    <property type="component" value="Unassembled WGS sequence"/>
</dbReference>
<reference evidence="1" key="2">
    <citation type="submission" date="2015-06" db="UniProtKB">
        <authorList>
            <consortium name="EnsemblPlants"/>
        </authorList>
    </citation>
    <scope>IDENTIFICATION</scope>
</reference>
<dbReference type="HOGENOM" id="CLU_2065338_0_0_1"/>
<name>A0A0E0NMK1_ORYRU</name>
<dbReference type="EnsemblPlants" id="ORUFI02G38220.1">
    <property type="protein sequence ID" value="ORUFI02G38220.1"/>
    <property type="gene ID" value="ORUFI02G38220"/>
</dbReference>
<evidence type="ECO:0000313" key="2">
    <source>
        <dbReference type="Proteomes" id="UP000008022"/>
    </source>
</evidence>
<accession>A0A0E0NMK1</accession>
<proteinExistence type="predicted"/>
<evidence type="ECO:0000313" key="1">
    <source>
        <dbReference type="EnsemblPlants" id="ORUFI02G38220.1"/>
    </source>
</evidence>
<sequence length="119" mass="12541">MVPQSGVGTKAVDYEVEQRDGGRVVKRKEAGLTRGSHGGVPVATSSVGRDMLAVSDIQAETPYAQLNAASVPGEAGRQGRWGSLPTARTLCRPCLLAADLSDELALTPIHQLRRLTSCT</sequence>
<reference evidence="2" key="1">
    <citation type="submission" date="2013-06" db="EMBL/GenBank/DDBJ databases">
        <authorList>
            <person name="Zhao Q."/>
        </authorList>
    </citation>
    <scope>NUCLEOTIDE SEQUENCE</scope>
    <source>
        <strain evidence="2">cv. W1943</strain>
    </source>
</reference>
<keyword evidence="2" id="KW-1185">Reference proteome</keyword>
<dbReference type="Gramene" id="ORUFI02G38220.1">
    <property type="protein sequence ID" value="ORUFI02G38220.1"/>
    <property type="gene ID" value="ORUFI02G38220"/>
</dbReference>
<organism evidence="1 2">
    <name type="scientific">Oryza rufipogon</name>
    <name type="common">Brownbeard rice</name>
    <name type="synonym">Asian wild rice</name>
    <dbReference type="NCBI Taxonomy" id="4529"/>
    <lineage>
        <taxon>Eukaryota</taxon>
        <taxon>Viridiplantae</taxon>
        <taxon>Streptophyta</taxon>
        <taxon>Embryophyta</taxon>
        <taxon>Tracheophyta</taxon>
        <taxon>Spermatophyta</taxon>
        <taxon>Magnoliopsida</taxon>
        <taxon>Liliopsida</taxon>
        <taxon>Poales</taxon>
        <taxon>Poaceae</taxon>
        <taxon>BOP clade</taxon>
        <taxon>Oryzoideae</taxon>
        <taxon>Oryzeae</taxon>
        <taxon>Oryzinae</taxon>
        <taxon>Oryza</taxon>
    </lineage>
</organism>
<dbReference type="AlphaFoldDB" id="A0A0E0NMK1"/>